<dbReference type="PATRIC" id="fig|33051.3.peg.3264"/>
<evidence type="ECO:0000313" key="3">
    <source>
        <dbReference type="Proteomes" id="UP000072867"/>
    </source>
</evidence>
<feature type="domain" description="ABC-three component systems C-terminal" evidence="1">
    <location>
        <begin position="261"/>
        <end position="389"/>
    </location>
</feature>
<dbReference type="AlphaFoldDB" id="A0A147HWZ7"/>
<accession>A0A147HWZ7</accession>
<comment type="caution">
    <text evidence="2">The sequence shown here is derived from an EMBL/GenBank/DDBJ whole genome shotgun (WGS) entry which is preliminary data.</text>
</comment>
<dbReference type="Proteomes" id="UP000072867">
    <property type="component" value="Unassembled WGS sequence"/>
</dbReference>
<dbReference type="EMBL" id="LDTD01000068">
    <property type="protein sequence ID" value="KTT69454.1"/>
    <property type="molecule type" value="Genomic_DNA"/>
</dbReference>
<dbReference type="Pfam" id="PF20283">
    <property type="entry name" value="CTD7"/>
    <property type="match status" value="1"/>
</dbReference>
<sequence length="398" mass="45878">MGDAHSPFSAAEQGLGYIFQPRFALMKILELPESTAVFLEKEDDVEFLSESGIRSLGSLKHKAGGDKLTNLSTDFWKSVRVWLDYYRKTGGIGSDGRFLLFSTAELSEGTFLSLFTDRAARDDDRVEQVRAVLATSTSTLIGKIDQELEQLSEDELNDFYSRITIVDATPRITDLPALINLHLRTIRRESRTAVFERLEGWWMDLAIKMLSRERKEPIYGYEVSDKLSAIAEEYRNDNLPITFRGRLPESRIDVANDPRLFVEQLRALDLSATRIRNAIIDYYRAFEQRSSWARESLLISGEIEEYEDRLVDEWSRYRELAFEQLNDNGSDEANLVAGKELYRWAEMETATLRIRERVTEPYVVRGAFHILANASPKPRVYWHPRFLQRLQELLGIAA</sequence>
<proteinExistence type="predicted"/>
<dbReference type="InterPro" id="IPR046913">
    <property type="entry name" value="ABC-3C_CTD7"/>
</dbReference>
<evidence type="ECO:0000259" key="1">
    <source>
        <dbReference type="Pfam" id="PF20283"/>
    </source>
</evidence>
<organism evidence="2 3">
    <name type="scientific">Sphingomonas sanguinis</name>
    <dbReference type="NCBI Taxonomy" id="33051"/>
    <lineage>
        <taxon>Bacteria</taxon>
        <taxon>Pseudomonadati</taxon>
        <taxon>Pseudomonadota</taxon>
        <taxon>Alphaproteobacteria</taxon>
        <taxon>Sphingomonadales</taxon>
        <taxon>Sphingomonadaceae</taxon>
        <taxon>Sphingomonas</taxon>
    </lineage>
</organism>
<reference evidence="2 3" key="1">
    <citation type="journal article" date="2016" name="Front. Microbiol.">
        <title>Genomic Resource of Rice Seed Associated Bacteria.</title>
        <authorList>
            <person name="Midha S."/>
            <person name="Bansal K."/>
            <person name="Sharma S."/>
            <person name="Kumar N."/>
            <person name="Patil P.P."/>
            <person name="Chaudhry V."/>
            <person name="Patil P.B."/>
        </authorList>
    </citation>
    <scope>NUCLEOTIDE SEQUENCE [LARGE SCALE GENOMIC DNA]</scope>
    <source>
        <strain evidence="2 3">NS319</strain>
    </source>
</reference>
<protein>
    <recommendedName>
        <fullName evidence="1">ABC-three component systems C-terminal domain-containing protein</fullName>
    </recommendedName>
</protein>
<evidence type="ECO:0000313" key="2">
    <source>
        <dbReference type="EMBL" id="KTT69454.1"/>
    </source>
</evidence>
<gene>
    <name evidence="2" type="ORF">NS319_10435</name>
</gene>
<name>A0A147HWZ7_9SPHN</name>